<comment type="function">
    <text evidence="13">RNA helicase.</text>
</comment>
<keyword evidence="5 12" id="KW-0378">Hydrolase</keyword>
<dbReference type="GO" id="GO:0003723">
    <property type="term" value="F:RNA binding"/>
    <property type="evidence" value="ECO:0007669"/>
    <property type="project" value="UniProtKB-UniRule"/>
</dbReference>
<evidence type="ECO:0000256" key="2">
    <source>
        <dbReference type="ARBA" id="ARBA00006824"/>
    </source>
</evidence>
<keyword evidence="6 12" id="KW-0347">Helicase</keyword>
<feature type="domain" description="DEAD-box RNA helicase Q" evidence="16">
    <location>
        <begin position="262"/>
        <end position="290"/>
    </location>
</feature>
<keyword evidence="4 12" id="KW-0547">Nucleotide-binding</keyword>
<reference evidence="17" key="1">
    <citation type="submission" date="2023-07" db="EMBL/GenBank/DDBJ databases">
        <title>Chromosome-level genome assembly of Artemia franciscana.</title>
        <authorList>
            <person name="Jo E."/>
        </authorList>
    </citation>
    <scope>NUCLEOTIDE SEQUENCE</scope>
    <source>
        <tissue evidence="17">Whole body</tissue>
    </source>
</reference>
<dbReference type="SMART" id="SM00487">
    <property type="entry name" value="DEXDc"/>
    <property type="match status" value="1"/>
</dbReference>
<dbReference type="GO" id="GO:0003724">
    <property type="term" value="F:RNA helicase activity"/>
    <property type="evidence" value="ECO:0007669"/>
    <property type="project" value="UniProtKB-EC"/>
</dbReference>
<dbReference type="GO" id="GO:0016787">
    <property type="term" value="F:hydrolase activity"/>
    <property type="evidence" value="ECO:0007669"/>
    <property type="project" value="UniProtKB-KW"/>
</dbReference>
<dbReference type="SMART" id="SM00490">
    <property type="entry name" value="HELICc"/>
    <property type="match status" value="1"/>
</dbReference>
<proteinExistence type="inferred from homology"/>
<keyword evidence="8 13" id="KW-0694">RNA-binding</keyword>
<feature type="domain" description="Helicase ATP-binding" evidence="14">
    <location>
        <begin position="293"/>
        <end position="467"/>
    </location>
</feature>
<evidence type="ECO:0000256" key="4">
    <source>
        <dbReference type="ARBA" id="ARBA00022741"/>
    </source>
</evidence>
<comment type="catalytic activity">
    <reaction evidence="13">
        <text>ATP + H2O = ADP + phosphate + H(+)</text>
        <dbReference type="Rhea" id="RHEA:13065"/>
        <dbReference type="ChEBI" id="CHEBI:15377"/>
        <dbReference type="ChEBI" id="CHEBI:15378"/>
        <dbReference type="ChEBI" id="CHEBI:30616"/>
        <dbReference type="ChEBI" id="CHEBI:43474"/>
        <dbReference type="ChEBI" id="CHEBI:456216"/>
        <dbReference type="EC" id="3.6.4.13"/>
    </reaction>
</comment>
<keyword evidence="10" id="KW-0472">Membrane</keyword>
<organism evidence="17 18">
    <name type="scientific">Artemia franciscana</name>
    <name type="common">Brine shrimp</name>
    <name type="synonym">Artemia sanfranciscana</name>
    <dbReference type="NCBI Taxonomy" id="6661"/>
    <lineage>
        <taxon>Eukaryota</taxon>
        <taxon>Metazoa</taxon>
        <taxon>Ecdysozoa</taxon>
        <taxon>Arthropoda</taxon>
        <taxon>Crustacea</taxon>
        <taxon>Branchiopoda</taxon>
        <taxon>Anostraca</taxon>
        <taxon>Artemiidae</taxon>
        <taxon>Artemia</taxon>
    </lineage>
</organism>
<dbReference type="PROSITE" id="PS51194">
    <property type="entry name" value="HELICASE_CTER"/>
    <property type="match status" value="1"/>
</dbReference>
<sequence>MSIAISKDLLKHAFAAVKTSLKGSANSPLVKEAFRLLMGAGDVVCQIGIEKREFEEFDFQRNFRMTGFGFFLAGPAFFKWYRFLDGKIRAKGFQAALKKTFFDQTVFAPALLCGFLTYNEVMLGHSAEGVVKRFKESYWQTQLINWSVVPGLQLANFYFFPAAYRVVMVQLINVFRNTVLALAVGKKKSGDKTAGQEEELEESGGKEVKKSFFSFLPDGLHCLTRKAQYYQDVYHISFNLRVSDISAPAMGVRLNIDTTTIKTFKDFPLSKKTLSGLNESGYSVPTEIQKESIGLALKRLDILGAAKTGSGKTIAFLVPVLEILFTERWNPMDGLGALIITPTRELAYQIFDTLRNVGRHHGFSAGLIIGGKDLKFEQKRLQGCNVMVCTPGRLLQHMNENPLMDTTNLQILVIDEADRCLDLGFQKTMNGIIENLPPKRQTLLFSATQTKSVKDLARLSLKDPVYVSVHENAKYSTPEALKQSYIICELHHKLDVLWSFVTTHKKSKVLVFLTSCKQVRFVYSIFCRMRPGNSLMQLHGGMHQLKRMTAYDEYCRKEHAVLFATDVAARGLDFPAVDWVVQLDCPEDANAYIHRAGRTARYTQSGESLLIITPEEEEGMMKRLEDKKIPISKIEVNPKKLTSVQRKLEAILAKDVEMKQMAQRAFVTYIKSVYLMKDKEVFDVNKIDLEAFA</sequence>
<evidence type="ECO:0000256" key="5">
    <source>
        <dbReference type="ARBA" id="ARBA00022801"/>
    </source>
</evidence>
<evidence type="ECO:0000259" key="16">
    <source>
        <dbReference type="PROSITE" id="PS51195"/>
    </source>
</evidence>
<dbReference type="Proteomes" id="UP001187531">
    <property type="component" value="Unassembled WGS sequence"/>
</dbReference>
<protein>
    <recommendedName>
        <fullName evidence="13">ATP-dependent RNA helicase</fullName>
        <ecNumber evidence="13">3.6.4.13</ecNumber>
    </recommendedName>
</protein>
<dbReference type="CDD" id="cd18787">
    <property type="entry name" value="SF2_C_DEAD"/>
    <property type="match status" value="1"/>
</dbReference>
<name>A0AA88HBT8_ARTSF</name>
<evidence type="ECO:0000256" key="12">
    <source>
        <dbReference type="RuleBase" id="RU000492"/>
    </source>
</evidence>
<keyword evidence="9" id="KW-1133">Transmembrane helix</keyword>
<dbReference type="InterPro" id="IPR027417">
    <property type="entry name" value="P-loop_NTPase"/>
</dbReference>
<dbReference type="InterPro" id="IPR011545">
    <property type="entry name" value="DEAD/DEAH_box_helicase_dom"/>
</dbReference>
<keyword evidence="3" id="KW-0812">Transmembrane</keyword>
<evidence type="ECO:0000256" key="8">
    <source>
        <dbReference type="ARBA" id="ARBA00022884"/>
    </source>
</evidence>
<evidence type="ECO:0000256" key="9">
    <source>
        <dbReference type="ARBA" id="ARBA00022989"/>
    </source>
</evidence>
<feature type="short sequence motif" description="Q motif" evidence="11">
    <location>
        <begin position="262"/>
        <end position="290"/>
    </location>
</feature>
<evidence type="ECO:0000256" key="3">
    <source>
        <dbReference type="ARBA" id="ARBA00022692"/>
    </source>
</evidence>
<dbReference type="Gene3D" id="3.40.50.300">
    <property type="entry name" value="P-loop containing nucleotide triphosphate hydrolases"/>
    <property type="match status" value="2"/>
</dbReference>
<evidence type="ECO:0000313" key="17">
    <source>
        <dbReference type="EMBL" id="KAK2705948.1"/>
    </source>
</evidence>
<evidence type="ECO:0000256" key="1">
    <source>
        <dbReference type="ARBA" id="ARBA00004141"/>
    </source>
</evidence>
<accession>A0AA88HBT8</accession>
<comment type="similarity">
    <text evidence="2">Belongs to the peroxisomal membrane protein PXMP2/4 family.</text>
</comment>
<dbReference type="EC" id="3.6.4.13" evidence="13"/>
<feature type="non-terminal residue" evidence="17">
    <location>
        <position position="693"/>
    </location>
</feature>
<dbReference type="InterPro" id="IPR001650">
    <property type="entry name" value="Helicase_C-like"/>
</dbReference>
<dbReference type="PROSITE" id="PS00039">
    <property type="entry name" value="DEAD_ATP_HELICASE"/>
    <property type="match status" value="1"/>
</dbReference>
<dbReference type="PANTHER" id="PTHR24031">
    <property type="entry name" value="RNA HELICASE"/>
    <property type="match status" value="1"/>
</dbReference>
<dbReference type="InterPro" id="IPR000629">
    <property type="entry name" value="RNA-helicase_DEAD-box_CS"/>
</dbReference>
<keyword evidence="7 12" id="KW-0067">ATP-binding</keyword>
<gene>
    <name evidence="17" type="ORF">QYM36_016086</name>
</gene>
<dbReference type="GO" id="GO:0005524">
    <property type="term" value="F:ATP binding"/>
    <property type="evidence" value="ECO:0007669"/>
    <property type="project" value="UniProtKB-UniRule"/>
</dbReference>
<keyword evidence="18" id="KW-1185">Reference proteome</keyword>
<dbReference type="AlphaFoldDB" id="A0AA88HBT8"/>
<dbReference type="InterPro" id="IPR007248">
    <property type="entry name" value="Mpv17_PMP22"/>
</dbReference>
<comment type="subcellular location">
    <subcellularLocation>
        <location evidence="1">Membrane</location>
        <topology evidence="1">Multi-pass membrane protein</topology>
    </subcellularLocation>
</comment>
<dbReference type="Pfam" id="PF00271">
    <property type="entry name" value="Helicase_C"/>
    <property type="match status" value="1"/>
</dbReference>
<dbReference type="PROSITE" id="PS51192">
    <property type="entry name" value="HELICASE_ATP_BIND_1"/>
    <property type="match status" value="1"/>
</dbReference>
<comment type="similarity">
    <text evidence="12">Belongs to the DEAD box helicase family.</text>
</comment>
<dbReference type="Pfam" id="PF13959">
    <property type="entry name" value="CTE_SPB4"/>
    <property type="match status" value="1"/>
</dbReference>
<evidence type="ECO:0000259" key="15">
    <source>
        <dbReference type="PROSITE" id="PS51194"/>
    </source>
</evidence>
<dbReference type="InterPro" id="IPR025313">
    <property type="entry name" value="SPB4-like_CTE"/>
</dbReference>
<dbReference type="SMART" id="SM01178">
    <property type="entry name" value="DUF4217"/>
    <property type="match status" value="1"/>
</dbReference>
<comment type="caution">
    <text evidence="17">The sequence shown here is derived from an EMBL/GenBank/DDBJ whole genome shotgun (WGS) entry which is preliminary data.</text>
</comment>
<dbReference type="SUPFAM" id="SSF52540">
    <property type="entry name" value="P-loop containing nucleoside triphosphate hydrolases"/>
    <property type="match status" value="1"/>
</dbReference>
<dbReference type="PROSITE" id="PS51195">
    <property type="entry name" value="Q_MOTIF"/>
    <property type="match status" value="1"/>
</dbReference>
<dbReference type="InterPro" id="IPR014001">
    <property type="entry name" value="Helicase_ATP-bd"/>
</dbReference>
<evidence type="ECO:0000256" key="7">
    <source>
        <dbReference type="ARBA" id="ARBA00022840"/>
    </source>
</evidence>
<evidence type="ECO:0000313" key="18">
    <source>
        <dbReference type="Proteomes" id="UP001187531"/>
    </source>
</evidence>
<dbReference type="InterPro" id="IPR014014">
    <property type="entry name" value="RNA_helicase_DEAD_Q_motif"/>
</dbReference>
<evidence type="ECO:0000256" key="10">
    <source>
        <dbReference type="ARBA" id="ARBA00023136"/>
    </source>
</evidence>
<dbReference type="Pfam" id="PF04117">
    <property type="entry name" value="Mpv17_PMP22"/>
    <property type="match status" value="1"/>
</dbReference>
<feature type="domain" description="Helicase C-terminal" evidence="15">
    <location>
        <begin position="480"/>
        <end position="645"/>
    </location>
</feature>
<evidence type="ECO:0000259" key="14">
    <source>
        <dbReference type="PROSITE" id="PS51192"/>
    </source>
</evidence>
<evidence type="ECO:0000256" key="6">
    <source>
        <dbReference type="ARBA" id="ARBA00022806"/>
    </source>
</evidence>
<dbReference type="GO" id="GO:0016020">
    <property type="term" value="C:membrane"/>
    <property type="evidence" value="ECO:0007669"/>
    <property type="project" value="UniProtKB-SubCell"/>
</dbReference>
<dbReference type="EMBL" id="JAVRJZ010000020">
    <property type="protein sequence ID" value="KAK2705948.1"/>
    <property type="molecule type" value="Genomic_DNA"/>
</dbReference>
<comment type="domain">
    <text evidence="13">The Q motif is unique to and characteristic of the DEAD box family of RNA helicases and controls ATP binding and hydrolysis.</text>
</comment>
<dbReference type="Pfam" id="PF00270">
    <property type="entry name" value="DEAD"/>
    <property type="match status" value="1"/>
</dbReference>
<evidence type="ECO:0000256" key="13">
    <source>
        <dbReference type="RuleBase" id="RU365068"/>
    </source>
</evidence>
<evidence type="ECO:0000256" key="11">
    <source>
        <dbReference type="PROSITE-ProRule" id="PRU00552"/>
    </source>
</evidence>
<dbReference type="CDD" id="cd17941">
    <property type="entry name" value="DEADc_DDX10"/>
    <property type="match status" value="1"/>
</dbReference>